<evidence type="ECO:0000313" key="6">
    <source>
        <dbReference type="Proteomes" id="UP001177003"/>
    </source>
</evidence>
<dbReference type="InterPro" id="IPR001841">
    <property type="entry name" value="Znf_RING"/>
</dbReference>
<feature type="transmembrane region" description="Helical" evidence="3">
    <location>
        <begin position="129"/>
        <end position="149"/>
    </location>
</feature>
<keyword evidence="6" id="KW-1185">Reference proteome</keyword>
<dbReference type="SUPFAM" id="SSF57850">
    <property type="entry name" value="RING/U-box"/>
    <property type="match status" value="1"/>
</dbReference>
<reference evidence="5" key="1">
    <citation type="submission" date="2023-04" db="EMBL/GenBank/DDBJ databases">
        <authorList>
            <person name="Vijverberg K."/>
            <person name="Xiong W."/>
            <person name="Schranz E."/>
        </authorList>
    </citation>
    <scope>NUCLEOTIDE SEQUENCE</scope>
</reference>
<dbReference type="AlphaFoldDB" id="A0AA35ZNI9"/>
<dbReference type="InterPro" id="IPR013083">
    <property type="entry name" value="Znf_RING/FYVE/PHD"/>
</dbReference>
<evidence type="ECO:0000256" key="3">
    <source>
        <dbReference type="SAM" id="Phobius"/>
    </source>
</evidence>
<accession>A0AA35ZNI9</accession>
<keyword evidence="1" id="KW-0862">Zinc</keyword>
<dbReference type="EMBL" id="OX465083">
    <property type="protein sequence ID" value="CAI9295396.1"/>
    <property type="molecule type" value="Genomic_DNA"/>
</dbReference>
<keyword evidence="3" id="KW-1133">Transmembrane helix</keyword>
<evidence type="ECO:0000259" key="4">
    <source>
        <dbReference type="PROSITE" id="PS50089"/>
    </source>
</evidence>
<dbReference type="PANTHER" id="PTHR46225:SF1">
    <property type="entry name" value="RING_U-BOX SUPERFAMILY PROTEIN"/>
    <property type="match status" value="1"/>
</dbReference>
<sequence length="342" mass="39412">MNTRYLFTPESLCNSAVTVTFSLIPSTGPGEERMTENMGPRSRTSTRAPSAIPSSFLVRMAIRISRARWYSFARRVFHYQNGSRSDDIGSNPFNSASWMYMELMGLVFQIVVIAYTLSVSKEEKPVWPMRTWVTGYGIGCVLNLGLLFWRYWLFCLNQIGAELPSNIEESRNLQMMNKSRTFMELFFAIWFVMGNVWVFDARFGTFRKAPKLDVLCISLLAWNAITYSFPFILFLFLCCFVPIISNLLGYNMNAGSINRGASEEQILKLPSWKYKHIIEPDLEQGKLIVDSSTTECCICLAKYKENEEMRQLGCSHNFHMKCVDQWLKIVSCCPLCKKELER</sequence>
<dbReference type="PROSITE" id="PS50089">
    <property type="entry name" value="ZF_RING_2"/>
    <property type="match status" value="1"/>
</dbReference>
<protein>
    <recommendedName>
        <fullName evidence="4">RING-type domain-containing protein</fullName>
    </recommendedName>
</protein>
<keyword evidence="1" id="KW-0479">Metal-binding</keyword>
<dbReference type="Pfam" id="PF13639">
    <property type="entry name" value="zf-RING_2"/>
    <property type="match status" value="1"/>
</dbReference>
<proteinExistence type="predicted"/>
<evidence type="ECO:0000313" key="5">
    <source>
        <dbReference type="EMBL" id="CAI9295396.1"/>
    </source>
</evidence>
<keyword evidence="1" id="KW-0863">Zinc-finger</keyword>
<dbReference type="Gene3D" id="3.30.40.10">
    <property type="entry name" value="Zinc/RING finger domain, C3HC4 (zinc finger)"/>
    <property type="match status" value="1"/>
</dbReference>
<dbReference type="GO" id="GO:0008270">
    <property type="term" value="F:zinc ion binding"/>
    <property type="evidence" value="ECO:0007669"/>
    <property type="project" value="UniProtKB-KW"/>
</dbReference>
<feature type="transmembrane region" description="Helical" evidence="3">
    <location>
        <begin position="181"/>
        <end position="199"/>
    </location>
</feature>
<organism evidence="5 6">
    <name type="scientific">Lactuca saligna</name>
    <name type="common">Willowleaf lettuce</name>
    <dbReference type="NCBI Taxonomy" id="75948"/>
    <lineage>
        <taxon>Eukaryota</taxon>
        <taxon>Viridiplantae</taxon>
        <taxon>Streptophyta</taxon>
        <taxon>Embryophyta</taxon>
        <taxon>Tracheophyta</taxon>
        <taxon>Spermatophyta</taxon>
        <taxon>Magnoliopsida</taxon>
        <taxon>eudicotyledons</taxon>
        <taxon>Gunneridae</taxon>
        <taxon>Pentapetalae</taxon>
        <taxon>asterids</taxon>
        <taxon>campanulids</taxon>
        <taxon>Asterales</taxon>
        <taxon>Asteraceae</taxon>
        <taxon>Cichorioideae</taxon>
        <taxon>Cichorieae</taxon>
        <taxon>Lactucinae</taxon>
        <taxon>Lactuca</taxon>
    </lineage>
</organism>
<dbReference type="PANTHER" id="PTHR46225">
    <property type="entry name" value="C3H4 TYPE ZINC FINGER PROTEIN"/>
    <property type="match status" value="1"/>
</dbReference>
<keyword evidence="3" id="KW-0472">Membrane</keyword>
<evidence type="ECO:0000256" key="2">
    <source>
        <dbReference type="SAM" id="MobiDB-lite"/>
    </source>
</evidence>
<dbReference type="SMART" id="SM00184">
    <property type="entry name" value="RING"/>
    <property type="match status" value="1"/>
</dbReference>
<dbReference type="Proteomes" id="UP001177003">
    <property type="component" value="Chromosome 7"/>
</dbReference>
<feature type="domain" description="RING-type" evidence="4">
    <location>
        <begin position="296"/>
        <end position="337"/>
    </location>
</feature>
<evidence type="ECO:0000256" key="1">
    <source>
        <dbReference type="PROSITE-ProRule" id="PRU00175"/>
    </source>
</evidence>
<feature type="transmembrane region" description="Helical" evidence="3">
    <location>
        <begin position="219"/>
        <end position="244"/>
    </location>
</feature>
<gene>
    <name evidence="5" type="ORF">LSALG_LOCUS34340</name>
</gene>
<feature type="transmembrane region" description="Helical" evidence="3">
    <location>
        <begin position="98"/>
        <end position="117"/>
    </location>
</feature>
<keyword evidence="3" id="KW-0812">Transmembrane</keyword>
<name>A0AA35ZNI9_LACSI</name>
<feature type="region of interest" description="Disordered" evidence="2">
    <location>
        <begin position="28"/>
        <end position="48"/>
    </location>
</feature>